<evidence type="ECO:0000313" key="3">
    <source>
        <dbReference type="Proteomes" id="UP000034320"/>
    </source>
</evidence>
<evidence type="ECO:0000313" key="2">
    <source>
        <dbReference type="EMBL" id="KKS47000.1"/>
    </source>
</evidence>
<name>A0A0G0ZE50_9BACT</name>
<dbReference type="AlphaFoldDB" id="A0A0G0ZE50"/>
<organism evidence="2 3">
    <name type="scientific">Candidatus Gottesmanbacteria bacterium GW2011_GWA2_42_18</name>
    <dbReference type="NCBI Taxonomy" id="1618442"/>
    <lineage>
        <taxon>Bacteria</taxon>
        <taxon>Candidatus Gottesmaniibacteriota</taxon>
    </lineage>
</organism>
<proteinExistence type="predicted"/>
<accession>A0A0G0ZE50</accession>
<dbReference type="Pfam" id="PF03713">
    <property type="entry name" value="DUF305"/>
    <property type="match status" value="1"/>
</dbReference>
<sequence>MKNNYLLAVTTFIAGVLLTLLVSGYNRQQAQPANMMGVGGMMTMNSSMNDMMRSLDEAEGEDFDLAFMNSMMVHHEGAIEMAKEAKAKGMHEEIRNLADDIIEAQEKEIEQMKMWQKEWEANP</sequence>
<dbReference type="InterPro" id="IPR012347">
    <property type="entry name" value="Ferritin-like"/>
</dbReference>
<evidence type="ECO:0000259" key="1">
    <source>
        <dbReference type="Pfam" id="PF03713"/>
    </source>
</evidence>
<dbReference type="InterPro" id="IPR005183">
    <property type="entry name" value="DUF305_CopM-like"/>
</dbReference>
<reference evidence="2 3" key="1">
    <citation type="journal article" date="2015" name="Nature">
        <title>rRNA introns, odd ribosomes, and small enigmatic genomes across a large radiation of phyla.</title>
        <authorList>
            <person name="Brown C.T."/>
            <person name="Hug L.A."/>
            <person name="Thomas B.C."/>
            <person name="Sharon I."/>
            <person name="Castelle C.J."/>
            <person name="Singh A."/>
            <person name="Wilkins M.J."/>
            <person name="Williams K.H."/>
            <person name="Banfield J.F."/>
        </authorList>
    </citation>
    <scope>NUCLEOTIDE SEQUENCE [LARGE SCALE GENOMIC DNA]</scope>
</reference>
<feature type="domain" description="DUF305" evidence="1">
    <location>
        <begin position="28"/>
        <end position="115"/>
    </location>
</feature>
<dbReference type="PANTHER" id="PTHR36933">
    <property type="entry name" value="SLL0788 PROTEIN"/>
    <property type="match status" value="1"/>
</dbReference>
<protein>
    <recommendedName>
        <fullName evidence="1">DUF305 domain-containing protein</fullName>
    </recommendedName>
</protein>
<comment type="caution">
    <text evidence="2">The sequence shown here is derived from an EMBL/GenBank/DDBJ whole genome shotgun (WGS) entry which is preliminary data.</text>
</comment>
<dbReference type="Proteomes" id="UP000034320">
    <property type="component" value="Unassembled WGS sequence"/>
</dbReference>
<gene>
    <name evidence="2" type="ORF">UV09_C0010G0010</name>
</gene>
<dbReference type="PANTHER" id="PTHR36933:SF1">
    <property type="entry name" value="SLL0788 PROTEIN"/>
    <property type="match status" value="1"/>
</dbReference>
<dbReference type="EMBL" id="LCDD01000010">
    <property type="protein sequence ID" value="KKS47000.1"/>
    <property type="molecule type" value="Genomic_DNA"/>
</dbReference>
<dbReference type="Gene3D" id="1.20.1260.10">
    <property type="match status" value="1"/>
</dbReference>